<reference evidence="1 2" key="1">
    <citation type="submission" date="2023-02" db="EMBL/GenBank/DDBJ databases">
        <title>Genome sequence of Sphingobacterium sp. KACC 22765.</title>
        <authorList>
            <person name="Kim S."/>
            <person name="Heo J."/>
            <person name="Kwon S.-W."/>
        </authorList>
    </citation>
    <scope>NUCLEOTIDE SEQUENCE [LARGE SCALE GENOMIC DNA]</scope>
    <source>
        <strain evidence="1 2">KACC 22765</strain>
    </source>
</reference>
<keyword evidence="2" id="KW-1185">Reference proteome</keyword>
<dbReference type="Proteomes" id="UP001221558">
    <property type="component" value="Chromosome"/>
</dbReference>
<evidence type="ECO:0000313" key="2">
    <source>
        <dbReference type="Proteomes" id="UP001221558"/>
    </source>
</evidence>
<evidence type="ECO:0008006" key="3">
    <source>
        <dbReference type="Google" id="ProtNLM"/>
    </source>
</evidence>
<sequence>MDTLSELIGLLNDTDELDFKQFLKHKNKRNDVKNIDLFDLIKTDDINAQKSLYKKAKNKDAYHALRKRLQDSLLLYLSQKTFESDSSEWYDALRLLVVARFLFEHDLTKLALKCLGRAAKIAEKLEQFSLLHDIYLLRLQYVHLQDAQELEQLTERFLSNQAHMQCEAKLNLAYAFLRRELQEVNLKGKIVNLTGLILATLRKYKIALSELMTYKALYQILYIANEYAAIYQNYGLVARFVKRTYDFMQSQNERKPGHLFYHLSIIYFLANFQLRNKNFNACATYLREMNVLMDEQRAYRSMFFLRQQLLLALSLHFSGKADQALDMIERALATVSKKSKSEDVDDLRICLVMFLAQHNDRTCLRPLALLTHTDAWYEKKLGMLWTIRKNLMEIVVQAQFGHIDLAVSRLTSFKRRYKAYLLTIGEERVLHFVGFVEKYLDQPNVASDVNFQQQVLAMLHVTANTDIFNLSFIAWLIARWKKKTPYEITLELVGGG</sequence>
<dbReference type="EMBL" id="CP117880">
    <property type="protein sequence ID" value="WDF67580.1"/>
    <property type="molecule type" value="Genomic_DNA"/>
</dbReference>
<evidence type="ECO:0000313" key="1">
    <source>
        <dbReference type="EMBL" id="WDF67580.1"/>
    </source>
</evidence>
<name>A0ABY7WDM2_9SPHI</name>
<proteinExistence type="predicted"/>
<gene>
    <name evidence="1" type="ORF">PQ465_14870</name>
</gene>
<dbReference type="RefSeq" id="WP_274266308.1">
    <property type="nucleotide sequence ID" value="NZ_CP117880.1"/>
</dbReference>
<accession>A0ABY7WDM2</accession>
<organism evidence="1 2">
    <name type="scientific">Sphingobacterium oryzagri</name>
    <dbReference type="NCBI Taxonomy" id="3025669"/>
    <lineage>
        <taxon>Bacteria</taxon>
        <taxon>Pseudomonadati</taxon>
        <taxon>Bacteroidota</taxon>
        <taxon>Sphingobacteriia</taxon>
        <taxon>Sphingobacteriales</taxon>
        <taxon>Sphingobacteriaceae</taxon>
        <taxon>Sphingobacterium</taxon>
    </lineage>
</organism>
<protein>
    <recommendedName>
        <fullName evidence="3">Tetratricopeptide repeat protein</fullName>
    </recommendedName>
</protein>